<protein>
    <recommendedName>
        <fullName evidence="4">WG containing repeat-containing protein</fullName>
    </recommendedName>
</protein>
<accession>A0A1H5U7I4</accession>
<gene>
    <name evidence="2" type="ORF">SAMN05421877_102201</name>
</gene>
<feature type="signal peptide" evidence="1">
    <location>
        <begin position="1"/>
        <end position="21"/>
    </location>
</feature>
<dbReference type="RefSeq" id="WP_103905223.1">
    <property type="nucleotide sequence ID" value="NZ_CP049246.1"/>
</dbReference>
<dbReference type="EMBL" id="FNUT01000002">
    <property type="protein sequence ID" value="SEF70980.1"/>
    <property type="molecule type" value="Genomic_DNA"/>
</dbReference>
<dbReference type="AlphaFoldDB" id="A0A1H5U7I4"/>
<evidence type="ECO:0000313" key="2">
    <source>
        <dbReference type="EMBL" id="SEF70980.1"/>
    </source>
</evidence>
<evidence type="ECO:0000313" key="3">
    <source>
        <dbReference type="Proteomes" id="UP000236731"/>
    </source>
</evidence>
<dbReference type="Proteomes" id="UP000236731">
    <property type="component" value="Unassembled WGS sequence"/>
</dbReference>
<dbReference type="OrthoDB" id="711070at2"/>
<feature type="chain" id="PRO_5009285886" description="WG containing repeat-containing protein" evidence="1">
    <location>
        <begin position="22"/>
        <end position="424"/>
    </location>
</feature>
<reference evidence="3" key="1">
    <citation type="submission" date="2016-10" db="EMBL/GenBank/DDBJ databases">
        <authorList>
            <person name="Varghese N."/>
            <person name="Submissions S."/>
        </authorList>
    </citation>
    <scope>NUCLEOTIDE SEQUENCE [LARGE SCALE GENOMIC DNA]</scope>
    <source>
        <strain evidence="3">DSM 22361</strain>
    </source>
</reference>
<evidence type="ECO:0000256" key="1">
    <source>
        <dbReference type="SAM" id="SignalP"/>
    </source>
</evidence>
<sequence length="424" mass="48858">MKNLLISLLLIFCLSNCNKNAFTEHEVEKVWVPAEEQLETYQTLLTAHQSGWEFIMERPNDHGVYYGLINFKNENEIDFLVDYAIRYTKYQPGKINFAVHNGSPSFSFPKYSPFANFIDHAGGLDSLYTFNKIVNDTLFLDGNGVGVKLKLYKCPPEKNQALRNNSMAKNKDDLFKIFSMKRFFFYLNKGGQSFDIALDTLRKEFVINYGTNEDFKAFTSKYYFDQDGIVLQKPFSDSGVEFRKLKPQSQSEFTAIFDEGITITNEPKPKRYNLKIVSDFKGHDAHFGWGSYAGLSTRDQLDIANMRAINEVEFFSIFPTFIIEDEPPVIHGLAAFIMKSGDIALGMDRQLTKFTDDGRVYFERYIVEEHPSSEEINAAKAKITPYFYNERGFYIIGDNNGLYLVDARDGLTWAHFRSLTRMPQ</sequence>
<organism evidence="2 3">
    <name type="scientific">Sphingobacterium lactis</name>
    <dbReference type="NCBI Taxonomy" id="797291"/>
    <lineage>
        <taxon>Bacteria</taxon>
        <taxon>Pseudomonadati</taxon>
        <taxon>Bacteroidota</taxon>
        <taxon>Sphingobacteriia</taxon>
        <taxon>Sphingobacteriales</taxon>
        <taxon>Sphingobacteriaceae</taxon>
        <taxon>Sphingobacterium</taxon>
    </lineage>
</organism>
<evidence type="ECO:0008006" key="4">
    <source>
        <dbReference type="Google" id="ProtNLM"/>
    </source>
</evidence>
<keyword evidence="3" id="KW-1185">Reference proteome</keyword>
<dbReference type="InterPro" id="IPR025396">
    <property type="entry name" value="DUF4302"/>
</dbReference>
<proteinExistence type="predicted"/>
<keyword evidence="1" id="KW-0732">Signal</keyword>
<name>A0A1H5U7I4_9SPHI</name>
<dbReference type="Pfam" id="PF14135">
    <property type="entry name" value="DUF4302"/>
    <property type="match status" value="1"/>
</dbReference>